<evidence type="ECO:0000256" key="2">
    <source>
        <dbReference type="PIRSR" id="PIRSR613078-2"/>
    </source>
</evidence>
<organism evidence="3 4">
    <name type="scientific">Trifolium pratense</name>
    <name type="common">Red clover</name>
    <dbReference type="NCBI Taxonomy" id="57577"/>
    <lineage>
        <taxon>Eukaryota</taxon>
        <taxon>Viridiplantae</taxon>
        <taxon>Streptophyta</taxon>
        <taxon>Embryophyta</taxon>
        <taxon>Tracheophyta</taxon>
        <taxon>Spermatophyta</taxon>
        <taxon>Magnoliopsida</taxon>
        <taxon>eudicotyledons</taxon>
        <taxon>Gunneridae</taxon>
        <taxon>Pentapetalae</taxon>
        <taxon>rosids</taxon>
        <taxon>fabids</taxon>
        <taxon>Fabales</taxon>
        <taxon>Fabaceae</taxon>
        <taxon>Papilionoideae</taxon>
        <taxon>50 kb inversion clade</taxon>
        <taxon>NPAAA clade</taxon>
        <taxon>Hologalegina</taxon>
        <taxon>IRL clade</taxon>
        <taxon>Trifolieae</taxon>
        <taxon>Trifolium</taxon>
    </lineage>
</organism>
<evidence type="ECO:0000313" key="3">
    <source>
        <dbReference type="EMBL" id="PNY08332.1"/>
    </source>
</evidence>
<reference evidence="3 4" key="1">
    <citation type="journal article" date="2014" name="Am. J. Bot.">
        <title>Genome assembly and annotation for red clover (Trifolium pratense; Fabaceae).</title>
        <authorList>
            <person name="Istvanek J."/>
            <person name="Jaros M."/>
            <person name="Krenek A."/>
            <person name="Repkova J."/>
        </authorList>
    </citation>
    <scope>NUCLEOTIDE SEQUENCE [LARGE SCALE GENOMIC DNA]</scope>
    <source>
        <strain evidence="4">cv. Tatra</strain>
        <tissue evidence="3">Young leaves</tissue>
    </source>
</reference>
<reference evidence="3 4" key="2">
    <citation type="journal article" date="2017" name="Front. Plant Sci.">
        <title>Gene Classification and Mining of Molecular Markers Useful in Red Clover (Trifolium pratense) Breeding.</title>
        <authorList>
            <person name="Istvanek J."/>
            <person name="Dluhosova J."/>
            <person name="Dluhos P."/>
            <person name="Patkova L."/>
            <person name="Nedelnik J."/>
            <person name="Repkova J."/>
        </authorList>
    </citation>
    <scope>NUCLEOTIDE SEQUENCE [LARGE SCALE GENOMIC DNA]</scope>
    <source>
        <strain evidence="4">cv. Tatra</strain>
        <tissue evidence="3">Young leaves</tissue>
    </source>
</reference>
<evidence type="ECO:0000256" key="1">
    <source>
        <dbReference type="ARBA" id="ARBA00038362"/>
    </source>
</evidence>
<evidence type="ECO:0000313" key="4">
    <source>
        <dbReference type="Proteomes" id="UP000236291"/>
    </source>
</evidence>
<comment type="caution">
    <text evidence="3">The sequence shown here is derived from an EMBL/GenBank/DDBJ whole genome shotgun (WGS) entry which is preliminary data.</text>
</comment>
<feature type="binding site" evidence="2">
    <location>
        <begin position="63"/>
        <end position="70"/>
    </location>
    <ligand>
        <name>substrate</name>
    </ligand>
</feature>
<proteinExistence type="inferred from homology"/>
<comment type="similarity">
    <text evidence="1">Belongs to the phosphoglycerate mutase family.</text>
</comment>
<dbReference type="Gene3D" id="3.40.50.1240">
    <property type="entry name" value="Phosphoglycerate mutase-like"/>
    <property type="match status" value="1"/>
</dbReference>
<dbReference type="PROSITE" id="PS00175">
    <property type="entry name" value="PG_MUTASE"/>
    <property type="match status" value="1"/>
</dbReference>
<accession>A0A2K3NZ67</accession>
<dbReference type="EMBL" id="ASHM01002443">
    <property type="protein sequence ID" value="PNY08332.1"/>
    <property type="molecule type" value="Genomic_DNA"/>
</dbReference>
<dbReference type="GO" id="GO:0016791">
    <property type="term" value="F:phosphatase activity"/>
    <property type="evidence" value="ECO:0007669"/>
    <property type="project" value="TreeGrafter"/>
</dbReference>
<protein>
    <submittedName>
        <fullName evidence="3">2,3-bisphosphoglycerate-dependent phosphoglycerate mutase</fullName>
    </submittedName>
</protein>
<sequence length="128" mass="14417">MVLVTTTITLSCSSLLHYYSTTRTRYVVVRCTRSSSNVVQEIDEKSENVFHPLKVAKRVVLVRHGQSTWNAEGRIQGSSDFSVLTKKGESQAETSRQMLFDDNFDACFSRVVLKLNADDPPRDPSVMT</sequence>
<name>A0A2K3NZ67_TRIPR</name>
<dbReference type="PANTHER" id="PTHR48100:SF10">
    <property type="entry name" value="2-CARBOXY-D-ARABINITOL-1-PHOSPHATASE-RELATED"/>
    <property type="match status" value="1"/>
</dbReference>
<dbReference type="InterPro" id="IPR050275">
    <property type="entry name" value="PGM_Phosphatase"/>
</dbReference>
<dbReference type="InterPro" id="IPR029033">
    <property type="entry name" value="His_PPase_superfam"/>
</dbReference>
<dbReference type="PANTHER" id="PTHR48100">
    <property type="entry name" value="BROAD-SPECIFICITY PHOSPHATASE YOR283W-RELATED"/>
    <property type="match status" value="1"/>
</dbReference>
<dbReference type="Proteomes" id="UP000236291">
    <property type="component" value="Unassembled WGS sequence"/>
</dbReference>
<dbReference type="AlphaFoldDB" id="A0A2K3NZ67"/>
<dbReference type="CDD" id="cd07067">
    <property type="entry name" value="HP_PGM_like"/>
    <property type="match status" value="1"/>
</dbReference>
<dbReference type="InterPro" id="IPR013078">
    <property type="entry name" value="His_Pase_superF_clade-1"/>
</dbReference>
<gene>
    <name evidence="3" type="ORF">L195_g004852</name>
</gene>
<dbReference type="Pfam" id="PF00300">
    <property type="entry name" value="His_Phos_1"/>
    <property type="match status" value="1"/>
</dbReference>
<dbReference type="InterPro" id="IPR001345">
    <property type="entry name" value="PG/BPGM_mutase_AS"/>
</dbReference>
<dbReference type="SUPFAM" id="SSF53254">
    <property type="entry name" value="Phosphoglycerate mutase-like"/>
    <property type="match status" value="1"/>
</dbReference>
<dbReference type="ExpressionAtlas" id="A0A2K3NZ67">
    <property type="expression patterns" value="baseline"/>
</dbReference>